<dbReference type="Pfam" id="PF01869">
    <property type="entry name" value="BcrAD_BadFG"/>
    <property type="match status" value="1"/>
</dbReference>
<dbReference type="PANTHER" id="PTHR43190:SF3">
    <property type="entry name" value="N-ACETYL-D-GLUCOSAMINE KINASE"/>
    <property type="match status" value="1"/>
</dbReference>
<evidence type="ECO:0000313" key="2">
    <source>
        <dbReference type="EMBL" id="BBD96750.1"/>
    </source>
</evidence>
<gene>
    <name evidence="2" type="ORF">SAMIE_1002510</name>
</gene>
<dbReference type="Proteomes" id="UP000279959">
    <property type="component" value="Chromosome"/>
</dbReference>
<dbReference type="AlphaFoldDB" id="A0A494W7Y6"/>
<dbReference type="Gene3D" id="3.30.420.40">
    <property type="match status" value="2"/>
</dbReference>
<accession>A0A494W7Y6</accession>
<keyword evidence="2" id="KW-0808">Transferase</keyword>
<evidence type="ECO:0000259" key="1">
    <source>
        <dbReference type="Pfam" id="PF01869"/>
    </source>
</evidence>
<dbReference type="RefSeq" id="WP_066700853.1">
    <property type="nucleotide sequence ID" value="NZ_AP018664.1"/>
</dbReference>
<name>A0A494W7Y6_9SPHN</name>
<dbReference type="InterPro" id="IPR002731">
    <property type="entry name" value="ATPase_BadF"/>
</dbReference>
<dbReference type="InterPro" id="IPR043129">
    <property type="entry name" value="ATPase_NBD"/>
</dbReference>
<proteinExistence type="predicted"/>
<keyword evidence="2" id="KW-0418">Kinase</keyword>
<reference evidence="2 3" key="1">
    <citation type="submission" date="2018-05" db="EMBL/GenBank/DDBJ databases">
        <title>Complete Genome Sequence of the Nonylphenol-Degrading Bacterium Sphingobium amiense DSM 16289T.</title>
        <authorList>
            <person name="Ootsuka M."/>
            <person name="Nishizawa T."/>
            <person name="Ohta H."/>
        </authorList>
    </citation>
    <scope>NUCLEOTIDE SEQUENCE [LARGE SCALE GENOMIC DNA]</scope>
    <source>
        <strain evidence="2 3">DSM 16289</strain>
    </source>
</reference>
<feature type="domain" description="ATPase BadF/BadG/BcrA/BcrD type" evidence="1">
    <location>
        <begin position="6"/>
        <end position="303"/>
    </location>
</feature>
<sequence length="313" mass="32254">MTPLYLGVDGGGTKTAFACIDGDGAEQIRFTAAGTYHPELGTDAVIERLRSGVERACAMLGISADAITAAFFGLPAFGEDAGADMALDAGCRSILGHDRYRCGNDMICGWAGSFACADGINVVAGTGSIAYGVRGDSAARAGGWGEIFSDEGSAFWIAARGLAAFARMSDGRAPKGPLHALLRDALALQHDLDLCSAVMGAQAPGRDGIAALAPLILEAAEAGDADCAAILTEAADHLADLAFAVRAAVGFAPGERAALSWSGSVLALAHPVRQRFVARLEEASLFDIVEPQHDPAYGAALYARDRVRTGQRV</sequence>
<evidence type="ECO:0000313" key="3">
    <source>
        <dbReference type="Proteomes" id="UP000279959"/>
    </source>
</evidence>
<protein>
    <submittedName>
        <fullName evidence="2">N-acetylglucosamine kinase</fullName>
    </submittedName>
</protein>
<dbReference type="EMBL" id="AP018664">
    <property type="protein sequence ID" value="BBD96750.1"/>
    <property type="molecule type" value="Genomic_DNA"/>
</dbReference>
<dbReference type="KEGG" id="sami:SAMIE_1002510"/>
<dbReference type="SUPFAM" id="SSF53067">
    <property type="entry name" value="Actin-like ATPase domain"/>
    <property type="match status" value="2"/>
</dbReference>
<dbReference type="PANTHER" id="PTHR43190">
    <property type="entry name" value="N-ACETYL-D-GLUCOSAMINE KINASE"/>
    <property type="match status" value="1"/>
</dbReference>
<keyword evidence="3" id="KW-1185">Reference proteome</keyword>
<dbReference type="CDD" id="cd24007">
    <property type="entry name" value="ASKHA_NBD_eukNAGK-like"/>
    <property type="match status" value="1"/>
</dbReference>
<organism evidence="2 3">
    <name type="scientific">Sphingobium amiense</name>
    <dbReference type="NCBI Taxonomy" id="135719"/>
    <lineage>
        <taxon>Bacteria</taxon>
        <taxon>Pseudomonadati</taxon>
        <taxon>Pseudomonadota</taxon>
        <taxon>Alphaproteobacteria</taxon>
        <taxon>Sphingomonadales</taxon>
        <taxon>Sphingomonadaceae</taxon>
        <taxon>Sphingobium</taxon>
    </lineage>
</organism>
<dbReference type="InterPro" id="IPR052519">
    <property type="entry name" value="Euk-type_GlcNAc_Kinase"/>
</dbReference>
<dbReference type="GO" id="GO:0016301">
    <property type="term" value="F:kinase activity"/>
    <property type="evidence" value="ECO:0007669"/>
    <property type="project" value="UniProtKB-KW"/>
</dbReference>